<protein>
    <submittedName>
        <fullName evidence="2">Uncharacterized protein</fullName>
    </submittedName>
</protein>
<comment type="caution">
    <text evidence="2">The sequence shown here is derived from an EMBL/GenBank/DDBJ whole genome shotgun (WGS) entry which is preliminary data.</text>
</comment>
<proteinExistence type="predicted"/>
<evidence type="ECO:0000313" key="2">
    <source>
        <dbReference type="EMBL" id="MBR0666313.1"/>
    </source>
</evidence>
<sequence length="70" mass="7297">MISLNSLAAFTTEVSRNAGIQGGVQGVRDSSSTYGAQTARPVDPAQRPLQAVPPPPAQNLPRGSLLDLRV</sequence>
<dbReference type="EMBL" id="JAAGBB010000022">
    <property type="protein sequence ID" value="MBR0666313.1"/>
    <property type="molecule type" value="Genomic_DNA"/>
</dbReference>
<reference evidence="3" key="1">
    <citation type="journal article" date="2021" name="Syst. Appl. Microbiol.">
        <title>Roseomonas hellenica sp. nov., isolated from roots of wild-growing Alkanna tinctoria.</title>
        <authorList>
            <person name="Rat A."/>
            <person name="Naranjo H.D."/>
            <person name="Lebbe L."/>
            <person name="Cnockaert M."/>
            <person name="Krigas N."/>
            <person name="Grigoriadou K."/>
            <person name="Maloupa E."/>
            <person name="Willems A."/>
        </authorList>
    </citation>
    <scope>NUCLEOTIDE SEQUENCE [LARGE SCALE GENOMIC DNA]</scope>
    <source>
        <strain evidence="3">LMG 31523</strain>
    </source>
</reference>
<dbReference type="Proteomes" id="UP001196870">
    <property type="component" value="Unassembled WGS sequence"/>
</dbReference>
<evidence type="ECO:0000313" key="3">
    <source>
        <dbReference type="Proteomes" id="UP001196870"/>
    </source>
</evidence>
<feature type="region of interest" description="Disordered" evidence="1">
    <location>
        <begin position="18"/>
        <end position="70"/>
    </location>
</feature>
<evidence type="ECO:0000256" key="1">
    <source>
        <dbReference type="SAM" id="MobiDB-lite"/>
    </source>
</evidence>
<dbReference type="RefSeq" id="WP_211853988.1">
    <property type="nucleotide sequence ID" value="NZ_JAAGBB010000022.1"/>
</dbReference>
<organism evidence="2 3">
    <name type="scientific">Plastoroseomonas hellenica</name>
    <dbReference type="NCBI Taxonomy" id="2687306"/>
    <lineage>
        <taxon>Bacteria</taxon>
        <taxon>Pseudomonadati</taxon>
        <taxon>Pseudomonadota</taxon>
        <taxon>Alphaproteobacteria</taxon>
        <taxon>Acetobacterales</taxon>
        <taxon>Acetobacteraceae</taxon>
        <taxon>Plastoroseomonas</taxon>
    </lineage>
</organism>
<name>A0ABS5F183_9PROT</name>
<gene>
    <name evidence="2" type="ORF">GXW71_18270</name>
</gene>
<accession>A0ABS5F183</accession>
<keyword evidence="3" id="KW-1185">Reference proteome</keyword>